<dbReference type="GO" id="GO:0003677">
    <property type="term" value="F:DNA binding"/>
    <property type="evidence" value="ECO:0007669"/>
    <property type="project" value="InterPro"/>
</dbReference>
<dbReference type="InterPro" id="IPR010982">
    <property type="entry name" value="Lambda_DNA-bd_dom_sf"/>
</dbReference>
<evidence type="ECO:0000259" key="1">
    <source>
        <dbReference type="PROSITE" id="PS50943"/>
    </source>
</evidence>
<keyword evidence="3" id="KW-1185">Reference proteome</keyword>
<dbReference type="InterPro" id="IPR001387">
    <property type="entry name" value="Cro/C1-type_HTH"/>
</dbReference>
<dbReference type="AlphaFoldDB" id="A0A1A3N4T9"/>
<reference evidence="2 3" key="1">
    <citation type="submission" date="2016-06" db="EMBL/GenBank/DDBJ databases">
        <authorList>
            <person name="Kjaerup R.B."/>
            <person name="Dalgaard T.S."/>
            <person name="Juul-Madsen H.R."/>
        </authorList>
    </citation>
    <scope>NUCLEOTIDE SEQUENCE [LARGE SCALE GENOMIC DNA]</scope>
    <source>
        <strain evidence="2 3">1245139.5</strain>
    </source>
</reference>
<accession>A0A1A3N4T9</accession>
<gene>
    <name evidence="2" type="ORF">A5636_24715</name>
</gene>
<proteinExistence type="predicted"/>
<sequence>MAQSQDKAGRRLDATGETVQSNIRRIRDDVLGIPVTELSRRLEALGRPIPPLGLRRIEDGTRRVDVDDLVSIAVALGVSPATLLMPESASAEDAVTLTGCNEQVPAGYAWEWIGGDLPLPDSGESALAFYARAVPTWAAKTMEQRLLSERGLRSAMREMIDQMDSPNGDD</sequence>
<evidence type="ECO:0000313" key="2">
    <source>
        <dbReference type="EMBL" id="OBK16816.1"/>
    </source>
</evidence>
<feature type="domain" description="HTH cro/C1-type" evidence="1">
    <location>
        <begin position="54"/>
        <end position="83"/>
    </location>
</feature>
<comment type="caution">
    <text evidence="2">The sequence shown here is derived from an EMBL/GenBank/DDBJ whole genome shotgun (WGS) entry which is preliminary data.</text>
</comment>
<protein>
    <recommendedName>
        <fullName evidence="1">HTH cro/C1-type domain-containing protein</fullName>
    </recommendedName>
</protein>
<dbReference type="CDD" id="cd00093">
    <property type="entry name" value="HTH_XRE"/>
    <property type="match status" value="1"/>
</dbReference>
<dbReference type="EMBL" id="LZLQ01000059">
    <property type="protein sequence ID" value="OBK16816.1"/>
    <property type="molecule type" value="Genomic_DNA"/>
</dbReference>
<dbReference type="RefSeq" id="WP_065158395.1">
    <property type="nucleotide sequence ID" value="NZ_LZLQ01000059.1"/>
</dbReference>
<dbReference type="Gene3D" id="1.10.260.40">
    <property type="entry name" value="lambda repressor-like DNA-binding domains"/>
    <property type="match status" value="1"/>
</dbReference>
<organism evidence="2 3">
    <name type="scientific">Mycobacterium asiaticum</name>
    <dbReference type="NCBI Taxonomy" id="1790"/>
    <lineage>
        <taxon>Bacteria</taxon>
        <taxon>Bacillati</taxon>
        <taxon>Actinomycetota</taxon>
        <taxon>Actinomycetes</taxon>
        <taxon>Mycobacteriales</taxon>
        <taxon>Mycobacteriaceae</taxon>
        <taxon>Mycobacterium</taxon>
    </lineage>
</organism>
<evidence type="ECO:0000313" key="3">
    <source>
        <dbReference type="Proteomes" id="UP000093629"/>
    </source>
</evidence>
<dbReference type="PROSITE" id="PS50943">
    <property type="entry name" value="HTH_CROC1"/>
    <property type="match status" value="1"/>
</dbReference>
<name>A0A1A3N4T9_MYCAS</name>
<dbReference type="Proteomes" id="UP000093629">
    <property type="component" value="Unassembled WGS sequence"/>
</dbReference>